<keyword evidence="2" id="KW-0472">Membrane</keyword>
<evidence type="ECO:0000313" key="3">
    <source>
        <dbReference type="EMBL" id="KAG5544673.1"/>
    </source>
</evidence>
<comment type="similarity">
    <text evidence="1">Belongs to the peptidase S10 family.</text>
</comment>
<dbReference type="InterPro" id="IPR029058">
    <property type="entry name" value="AB_hydrolase_fold"/>
</dbReference>
<reference evidence="3 4" key="1">
    <citation type="submission" date="2020-08" db="EMBL/GenBank/DDBJ databases">
        <title>Plant Genome Project.</title>
        <authorList>
            <person name="Zhang R.-G."/>
        </authorList>
    </citation>
    <scope>NUCLEOTIDE SEQUENCE [LARGE SCALE GENOMIC DNA]</scope>
    <source>
        <strain evidence="3">WSP0</strain>
        <tissue evidence="3">Leaf</tissue>
    </source>
</reference>
<dbReference type="SUPFAM" id="SSF53474">
    <property type="entry name" value="alpha/beta-Hydrolases"/>
    <property type="match status" value="1"/>
</dbReference>
<keyword evidence="2" id="KW-0812">Transmembrane</keyword>
<dbReference type="Pfam" id="PF00450">
    <property type="entry name" value="Peptidase_S10"/>
    <property type="match status" value="1"/>
</dbReference>
<evidence type="ECO:0000256" key="1">
    <source>
        <dbReference type="ARBA" id="ARBA00009431"/>
    </source>
</evidence>
<dbReference type="Gene3D" id="3.40.50.1820">
    <property type="entry name" value="alpha/beta hydrolase"/>
    <property type="match status" value="1"/>
</dbReference>
<dbReference type="PANTHER" id="PTHR11802:SF224">
    <property type="entry name" value="SERINE CARBOXYPEPTIDASE-LIKE 7 ISOFORM X1"/>
    <property type="match status" value="1"/>
</dbReference>
<protein>
    <submittedName>
        <fullName evidence="3">Uncharacterized protein</fullName>
    </submittedName>
</protein>
<name>A0AAV6JWV8_9ERIC</name>
<accession>A0AAV6JWV8</accession>
<dbReference type="GO" id="GO:0004185">
    <property type="term" value="F:serine-type carboxypeptidase activity"/>
    <property type="evidence" value="ECO:0007669"/>
    <property type="project" value="InterPro"/>
</dbReference>
<dbReference type="GO" id="GO:0006508">
    <property type="term" value="P:proteolysis"/>
    <property type="evidence" value="ECO:0007669"/>
    <property type="project" value="InterPro"/>
</dbReference>
<dbReference type="Proteomes" id="UP000823749">
    <property type="component" value="Chromosome 6"/>
</dbReference>
<dbReference type="GO" id="GO:0016747">
    <property type="term" value="F:acyltransferase activity, transferring groups other than amino-acyl groups"/>
    <property type="evidence" value="ECO:0007669"/>
    <property type="project" value="TreeGrafter"/>
</dbReference>
<comment type="caution">
    <text evidence="3">The sequence shown here is derived from an EMBL/GenBank/DDBJ whole genome shotgun (WGS) entry which is preliminary data.</text>
</comment>
<keyword evidence="4" id="KW-1185">Reference proteome</keyword>
<dbReference type="GO" id="GO:0019748">
    <property type="term" value="P:secondary metabolic process"/>
    <property type="evidence" value="ECO:0007669"/>
    <property type="project" value="TreeGrafter"/>
</dbReference>
<organism evidence="3 4">
    <name type="scientific">Rhododendron griersonianum</name>
    <dbReference type="NCBI Taxonomy" id="479676"/>
    <lineage>
        <taxon>Eukaryota</taxon>
        <taxon>Viridiplantae</taxon>
        <taxon>Streptophyta</taxon>
        <taxon>Embryophyta</taxon>
        <taxon>Tracheophyta</taxon>
        <taxon>Spermatophyta</taxon>
        <taxon>Magnoliopsida</taxon>
        <taxon>eudicotyledons</taxon>
        <taxon>Gunneridae</taxon>
        <taxon>Pentapetalae</taxon>
        <taxon>asterids</taxon>
        <taxon>Ericales</taxon>
        <taxon>Ericaceae</taxon>
        <taxon>Ericoideae</taxon>
        <taxon>Rhodoreae</taxon>
        <taxon>Rhododendron</taxon>
    </lineage>
</organism>
<feature type="transmembrane region" description="Helical" evidence="2">
    <location>
        <begin position="27"/>
        <end position="46"/>
    </location>
</feature>
<gene>
    <name evidence="3" type="ORF">RHGRI_017197</name>
</gene>
<feature type="transmembrane region" description="Helical" evidence="2">
    <location>
        <begin position="58"/>
        <end position="77"/>
    </location>
</feature>
<dbReference type="PANTHER" id="PTHR11802">
    <property type="entry name" value="SERINE PROTEASE FAMILY S10 SERINE CARBOXYPEPTIDASE"/>
    <property type="match status" value="1"/>
</dbReference>
<dbReference type="EMBL" id="JACTNZ010000006">
    <property type="protein sequence ID" value="KAG5544673.1"/>
    <property type="molecule type" value="Genomic_DNA"/>
</dbReference>
<evidence type="ECO:0000313" key="4">
    <source>
        <dbReference type="Proteomes" id="UP000823749"/>
    </source>
</evidence>
<dbReference type="InterPro" id="IPR001563">
    <property type="entry name" value="Peptidase_S10"/>
</dbReference>
<dbReference type="AlphaFoldDB" id="A0AAV6JWV8"/>
<proteinExistence type="inferred from homology"/>
<evidence type="ECO:0000256" key="2">
    <source>
        <dbReference type="SAM" id="Phobius"/>
    </source>
</evidence>
<sequence>MRCNYFTTSCIESEGNPREDPRSHALAYWRTWLVVLLFSGLVYEIGNSEVGVQPLILQLKYVGVIYSLWVISSLRFLKLTQGYVLGNPLTSQHDDVNSRLDFVHGMAILTDGLYESTKSNCDGEYVDVDPNNAACIKDLTVLVTRGYNYLLSYAWANNECVQHALHIRKFAMNPRNIYFDVVDA</sequence>
<keyword evidence="2" id="KW-1133">Transmembrane helix</keyword>